<evidence type="ECO:0000259" key="10">
    <source>
        <dbReference type="PROSITE" id="PS50089"/>
    </source>
</evidence>
<comment type="caution">
    <text evidence="11">The sequence shown here is derived from an EMBL/GenBank/DDBJ whole genome shotgun (WGS) entry which is preliminary data.</text>
</comment>
<organism evidence="11 12">
    <name type="scientific">Syncephalastrum racemosum</name>
    <name type="common">Filamentous fungus</name>
    <dbReference type="NCBI Taxonomy" id="13706"/>
    <lineage>
        <taxon>Eukaryota</taxon>
        <taxon>Fungi</taxon>
        <taxon>Fungi incertae sedis</taxon>
        <taxon>Mucoromycota</taxon>
        <taxon>Mucoromycotina</taxon>
        <taxon>Mucoromycetes</taxon>
        <taxon>Mucorales</taxon>
        <taxon>Syncephalastraceae</taxon>
        <taxon>Syncephalastrum</taxon>
    </lineage>
</organism>
<evidence type="ECO:0000256" key="9">
    <source>
        <dbReference type="PROSITE-ProRule" id="PRU00175"/>
    </source>
</evidence>
<dbReference type="Pfam" id="PF17979">
    <property type="entry name" value="zf-CRD"/>
    <property type="match status" value="1"/>
</dbReference>
<name>A0A1X2H9T2_SYNRA</name>
<dbReference type="Gene3D" id="3.30.40.140">
    <property type="match status" value="1"/>
</dbReference>
<dbReference type="STRING" id="13706.A0A1X2H9T2"/>
<evidence type="ECO:0000256" key="8">
    <source>
        <dbReference type="ARBA" id="ARBA00023306"/>
    </source>
</evidence>
<evidence type="ECO:0000256" key="7">
    <source>
        <dbReference type="ARBA" id="ARBA00023242"/>
    </source>
</evidence>
<dbReference type="SMART" id="SM00184">
    <property type="entry name" value="RING"/>
    <property type="match status" value="1"/>
</dbReference>
<dbReference type="GO" id="GO:0016567">
    <property type="term" value="P:protein ubiquitination"/>
    <property type="evidence" value="ECO:0007669"/>
    <property type="project" value="TreeGrafter"/>
</dbReference>
<dbReference type="InterPro" id="IPR040909">
    <property type="entry name" value="CHFR_Znf-CRD"/>
</dbReference>
<evidence type="ECO:0000256" key="4">
    <source>
        <dbReference type="ARBA" id="ARBA00022771"/>
    </source>
</evidence>
<dbReference type="GO" id="GO:0008270">
    <property type="term" value="F:zinc ion binding"/>
    <property type="evidence" value="ECO:0007669"/>
    <property type="project" value="UniProtKB-KW"/>
</dbReference>
<keyword evidence="2" id="KW-0808">Transferase</keyword>
<dbReference type="EMBL" id="MCGN01000006">
    <property type="protein sequence ID" value="ORY95431.1"/>
    <property type="molecule type" value="Genomic_DNA"/>
</dbReference>
<reference evidence="11 12" key="1">
    <citation type="submission" date="2016-07" db="EMBL/GenBank/DDBJ databases">
        <title>Pervasive Adenine N6-methylation of Active Genes in Fungi.</title>
        <authorList>
            <consortium name="DOE Joint Genome Institute"/>
            <person name="Mondo S.J."/>
            <person name="Dannebaum R.O."/>
            <person name="Kuo R.C."/>
            <person name="Labutti K."/>
            <person name="Haridas S."/>
            <person name="Kuo A."/>
            <person name="Salamov A."/>
            <person name="Ahrendt S.R."/>
            <person name="Lipzen A."/>
            <person name="Sullivan W."/>
            <person name="Andreopoulos W.B."/>
            <person name="Clum A."/>
            <person name="Lindquist E."/>
            <person name="Daum C."/>
            <person name="Ramamoorthy G.K."/>
            <person name="Gryganskyi A."/>
            <person name="Culley D."/>
            <person name="Magnuson J.K."/>
            <person name="James T.Y."/>
            <person name="O'Malley M.A."/>
            <person name="Stajich J.E."/>
            <person name="Spatafora J.W."/>
            <person name="Visel A."/>
            <person name="Grigoriev I.V."/>
        </authorList>
    </citation>
    <scope>NUCLEOTIDE SEQUENCE [LARGE SCALE GENOMIC DNA]</scope>
    <source>
        <strain evidence="11 12">NRRL 2496</strain>
    </source>
</reference>
<keyword evidence="3" id="KW-0479">Metal-binding</keyword>
<dbReference type="Proteomes" id="UP000242180">
    <property type="component" value="Unassembled WGS sequence"/>
</dbReference>
<dbReference type="InterPro" id="IPR001841">
    <property type="entry name" value="Znf_RING"/>
</dbReference>
<dbReference type="InterPro" id="IPR018957">
    <property type="entry name" value="Znf_C3HC4_RING-type"/>
</dbReference>
<keyword evidence="8" id="KW-0131">Cell cycle</keyword>
<comment type="subcellular location">
    <subcellularLocation>
        <location evidence="1">Nucleus</location>
    </subcellularLocation>
</comment>
<dbReference type="AlphaFoldDB" id="A0A1X2H9T2"/>
<keyword evidence="7" id="KW-0539">Nucleus</keyword>
<keyword evidence="4 9" id="KW-0863">Zinc-finger</keyword>
<evidence type="ECO:0000256" key="2">
    <source>
        <dbReference type="ARBA" id="ARBA00022679"/>
    </source>
</evidence>
<dbReference type="InterPro" id="IPR052256">
    <property type="entry name" value="E3_ubiquitin-ligase_CHFR"/>
</dbReference>
<keyword evidence="12" id="KW-1185">Reference proteome</keyword>
<dbReference type="PANTHER" id="PTHR16079:SF4">
    <property type="entry name" value="E3 UBIQUITIN-PROTEIN LIGASE CHFR"/>
    <property type="match status" value="1"/>
</dbReference>
<dbReference type="GO" id="GO:0005634">
    <property type="term" value="C:nucleus"/>
    <property type="evidence" value="ECO:0007669"/>
    <property type="project" value="UniProtKB-SubCell"/>
</dbReference>
<feature type="domain" description="RING-type" evidence="10">
    <location>
        <begin position="16"/>
        <end position="60"/>
    </location>
</feature>
<dbReference type="OrthoDB" id="1305878at2759"/>
<proteinExistence type="predicted"/>
<evidence type="ECO:0000256" key="6">
    <source>
        <dbReference type="ARBA" id="ARBA00022833"/>
    </source>
</evidence>
<dbReference type="SUPFAM" id="SSF57850">
    <property type="entry name" value="RING/U-box"/>
    <property type="match status" value="1"/>
</dbReference>
<evidence type="ECO:0000313" key="11">
    <source>
        <dbReference type="EMBL" id="ORY95431.1"/>
    </source>
</evidence>
<keyword evidence="6" id="KW-0862">Zinc</keyword>
<evidence type="ECO:0000256" key="5">
    <source>
        <dbReference type="ARBA" id="ARBA00022786"/>
    </source>
</evidence>
<dbReference type="OMA" id="HNPICDQ"/>
<dbReference type="Pfam" id="PF00097">
    <property type="entry name" value="zf-C3HC4"/>
    <property type="match status" value="1"/>
</dbReference>
<keyword evidence="5" id="KW-0833">Ubl conjugation pathway</keyword>
<accession>A0A1X2H9T2</accession>
<dbReference type="Gene3D" id="3.30.40.10">
    <property type="entry name" value="Zinc/RING finger domain, C3HC4 (zinc finger)"/>
    <property type="match status" value="1"/>
</dbReference>
<evidence type="ECO:0000256" key="3">
    <source>
        <dbReference type="ARBA" id="ARBA00022723"/>
    </source>
</evidence>
<dbReference type="PROSITE" id="PS50089">
    <property type="entry name" value="ZF_RING_2"/>
    <property type="match status" value="1"/>
</dbReference>
<sequence>MDPRQVIDLISDELICALCQDLLSEPVSLIPCLHTFCSFCTSRYTTHNIETETFICPVCREEVQDTHQNFMVQSIVEACRKVESKKRDGSGVLSPQHEPTPEPKPLSLWAKAFQEIEQEASQNAPNADSQEHGTPVPDTTIASVPCRSCQPGNPTGYACPNPIPEDGTTEPPQNHIKCAHCHELMPARGEDNTLPGINQACSFCGIIACDEYWGCRDTETEFKICLLKGTYYVLSNCIIDLLSLDLRVVDSFLEKSELLEFPEEGHLNTVELEYLQDYMDLEDFVWKDVWKVCLDMIDLGEQVCPFVRRLSPAASRFFRLQEDTIKDWALLASGSQDDTRPKLTEQLRACFSCAINIINGQVFRYWQNIDDDQLPAHVLNREPCPHGPECITQWRNPSHARRLAHRHPPLLTEEYDTTSDF</sequence>
<dbReference type="InterPro" id="IPR013083">
    <property type="entry name" value="Znf_RING/FYVE/PHD"/>
</dbReference>
<dbReference type="PANTHER" id="PTHR16079">
    <property type="entry name" value="UBIQUITIN LIGASE PROTEIN CHFR"/>
    <property type="match status" value="1"/>
</dbReference>
<evidence type="ECO:0000256" key="1">
    <source>
        <dbReference type="ARBA" id="ARBA00004123"/>
    </source>
</evidence>
<dbReference type="InParanoid" id="A0A1X2H9T2"/>
<dbReference type="GO" id="GO:0006511">
    <property type="term" value="P:ubiquitin-dependent protein catabolic process"/>
    <property type="evidence" value="ECO:0007669"/>
    <property type="project" value="TreeGrafter"/>
</dbReference>
<gene>
    <name evidence="11" type="ORF">BCR43DRAFT_492997</name>
</gene>
<protein>
    <recommendedName>
        <fullName evidence="10">RING-type domain-containing protein</fullName>
    </recommendedName>
</protein>
<evidence type="ECO:0000313" key="12">
    <source>
        <dbReference type="Proteomes" id="UP000242180"/>
    </source>
</evidence>
<dbReference type="GO" id="GO:0004842">
    <property type="term" value="F:ubiquitin-protein transferase activity"/>
    <property type="evidence" value="ECO:0007669"/>
    <property type="project" value="TreeGrafter"/>
</dbReference>